<gene>
    <name evidence="2" type="primary">Ervk6_0</name>
    <name evidence="2" type="ORF">IFRKOW_R15512</name>
</gene>
<proteinExistence type="predicted"/>
<accession>A0A7K6PN59</accession>
<dbReference type="InterPro" id="IPR043128">
    <property type="entry name" value="Rev_trsase/Diguanyl_cyclase"/>
</dbReference>
<dbReference type="InterPro" id="IPR010661">
    <property type="entry name" value="RVT_thumb"/>
</dbReference>
<reference evidence="2 3" key="1">
    <citation type="submission" date="2019-09" db="EMBL/GenBank/DDBJ databases">
        <title>Bird 10,000 Genomes (B10K) Project - Family phase.</title>
        <authorList>
            <person name="Zhang G."/>
        </authorList>
    </citation>
    <scope>NUCLEOTIDE SEQUENCE [LARGE SCALE GENOMIC DNA]</scope>
    <source>
        <strain evidence="2">B10K-DU-029-41</strain>
        <tissue evidence="2">Liver</tissue>
    </source>
</reference>
<dbReference type="Gene3D" id="3.30.70.270">
    <property type="match status" value="1"/>
</dbReference>
<keyword evidence="3" id="KW-1185">Reference proteome</keyword>
<sequence>LEKLLGTINWIRPLLGLSNVALLFDLLKGDSYLSPRSLSPEVLEELKQVELAIQKKKTWRVFTTFQWGFFVSIVFLLSQDHPVGLIAQWHDSWLDPLHFL</sequence>
<dbReference type="Pfam" id="PF06817">
    <property type="entry name" value="RVT_thumb"/>
    <property type="match status" value="1"/>
</dbReference>
<name>A0A7K6PN59_9CORV</name>
<comment type="caution">
    <text evidence="2">The sequence shown here is derived from an EMBL/GenBank/DDBJ whole genome shotgun (WGS) entry which is preliminary data.</text>
</comment>
<evidence type="ECO:0000313" key="3">
    <source>
        <dbReference type="Proteomes" id="UP000542689"/>
    </source>
</evidence>
<dbReference type="SUPFAM" id="SSF56672">
    <property type="entry name" value="DNA/RNA polymerases"/>
    <property type="match status" value="1"/>
</dbReference>
<evidence type="ECO:0000259" key="1">
    <source>
        <dbReference type="Pfam" id="PF06817"/>
    </source>
</evidence>
<dbReference type="Proteomes" id="UP000542689">
    <property type="component" value="Unassembled WGS sequence"/>
</dbReference>
<protein>
    <submittedName>
        <fullName evidence="2">POK6 protein</fullName>
    </submittedName>
</protein>
<dbReference type="GO" id="GO:0003964">
    <property type="term" value="F:RNA-directed DNA polymerase activity"/>
    <property type="evidence" value="ECO:0007669"/>
    <property type="project" value="InterPro"/>
</dbReference>
<feature type="non-terminal residue" evidence="2">
    <location>
        <position position="1"/>
    </location>
</feature>
<dbReference type="InterPro" id="IPR043502">
    <property type="entry name" value="DNA/RNA_pol_sf"/>
</dbReference>
<dbReference type="AlphaFoldDB" id="A0A7K6PN59"/>
<organism evidence="2 3">
    <name type="scientific">Ifrita kowaldi</name>
    <name type="common">blue-capped ifrita</name>
    <dbReference type="NCBI Taxonomy" id="461245"/>
    <lineage>
        <taxon>Eukaryota</taxon>
        <taxon>Metazoa</taxon>
        <taxon>Chordata</taxon>
        <taxon>Craniata</taxon>
        <taxon>Vertebrata</taxon>
        <taxon>Euteleostomi</taxon>
        <taxon>Archelosauria</taxon>
        <taxon>Archosauria</taxon>
        <taxon>Dinosauria</taxon>
        <taxon>Saurischia</taxon>
        <taxon>Theropoda</taxon>
        <taxon>Coelurosauria</taxon>
        <taxon>Aves</taxon>
        <taxon>Neognathae</taxon>
        <taxon>Neoaves</taxon>
        <taxon>Telluraves</taxon>
        <taxon>Australaves</taxon>
        <taxon>Passeriformes</taxon>
        <taxon>Corvoidea</taxon>
        <taxon>Cinclosomatidae</taxon>
        <taxon>Ifrita</taxon>
    </lineage>
</organism>
<feature type="non-terminal residue" evidence="2">
    <location>
        <position position="100"/>
    </location>
</feature>
<dbReference type="EMBL" id="VZRS01008462">
    <property type="protein sequence ID" value="NWW62798.1"/>
    <property type="molecule type" value="Genomic_DNA"/>
</dbReference>
<evidence type="ECO:0000313" key="2">
    <source>
        <dbReference type="EMBL" id="NWW62798.1"/>
    </source>
</evidence>
<feature type="domain" description="Reverse transcriptase thumb" evidence="1">
    <location>
        <begin position="2"/>
        <end position="47"/>
    </location>
</feature>